<organism evidence="1 2">
    <name type="scientific">Mycobacterium phage Taptic</name>
    <dbReference type="NCBI Taxonomy" id="1920305"/>
    <lineage>
        <taxon>Viruses</taxon>
        <taxon>Duplodnaviria</taxon>
        <taxon>Heunggongvirae</taxon>
        <taxon>Uroviricota</taxon>
        <taxon>Caudoviricetes</taxon>
        <taxon>Northamptonvirus</taxon>
        <taxon>Northamptonvirus taptic</taxon>
    </lineage>
</organism>
<sequence>MVTINRLLDRLAPPCPPPAGGFEDELPEAFGALDENGEVTVIGYRGEWFVPVKPTLRVRLRNWLVRLVDRAMAPSQAALDEVAELAVVDPPTQTEMERHVDQIARDALLQVMNSDGVLGILMARQSVPESVLESLTSADVIDLYTDYIAPAIDRIEDDLLSQHEIGR</sequence>
<dbReference type="Proteomes" id="UP000225735">
    <property type="component" value="Segment"/>
</dbReference>
<evidence type="ECO:0000313" key="1">
    <source>
        <dbReference type="EMBL" id="APD19288.1"/>
    </source>
</evidence>
<gene>
    <name evidence="1" type="ORF">SEA_TAPTIC_58</name>
</gene>
<proteinExistence type="predicted"/>
<protein>
    <submittedName>
        <fullName evidence="1">Uncharacterized protein</fullName>
    </submittedName>
</protein>
<reference evidence="1 2" key="1">
    <citation type="submission" date="2016-11" db="EMBL/GenBank/DDBJ databases">
        <authorList>
            <person name="Seier E.R."/>
            <person name="Hipwell C.M."/>
            <person name="Kelliher A.B."/>
            <person name="Lando N.A."/>
            <person name="Tsaousis B.E."/>
            <person name="Esposito E.C."/>
            <person name="Heckman E.L."/>
            <person name="Mageeney C.M."/>
            <person name="Kenna M.A."/>
            <person name="Ware V.C."/>
            <person name="Garlena R.A."/>
            <person name="Russell D.A."/>
            <person name="Pope W.H."/>
            <person name="Jacobs-Sera D."/>
            <person name="Hendrix R.W."/>
            <person name="Hatfull G.F."/>
        </authorList>
    </citation>
    <scope>NUCLEOTIDE SEQUENCE [LARGE SCALE GENOMIC DNA]</scope>
</reference>
<dbReference type="EMBL" id="KY130461">
    <property type="protein sequence ID" value="APD19288.1"/>
    <property type="molecule type" value="Genomic_DNA"/>
</dbReference>
<keyword evidence="2" id="KW-1185">Reference proteome</keyword>
<evidence type="ECO:0000313" key="2">
    <source>
        <dbReference type="Proteomes" id="UP000225735"/>
    </source>
</evidence>
<accession>A0A1J0MDT8</accession>
<name>A0A1J0MDT8_9CAUD</name>